<proteinExistence type="predicted"/>
<evidence type="ECO:0000313" key="9">
    <source>
        <dbReference type="EMBL" id="AUB80714.1"/>
    </source>
</evidence>
<evidence type="ECO:0000313" key="10">
    <source>
        <dbReference type="Proteomes" id="UP000232638"/>
    </source>
</evidence>
<dbReference type="InterPro" id="IPR035965">
    <property type="entry name" value="PAS-like_dom_sf"/>
</dbReference>
<dbReference type="InterPro" id="IPR000700">
    <property type="entry name" value="PAS-assoc_C"/>
</dbReference>
<dbReference type="SUPFAM" id="SSF55073">
    <property type="entry name" value="Nucleotide cyclase"/>
    <property type="match status" value="1"/>
</dbReference>
<dbReference type="InterPro" id="IPR052155">
    <property type="entry name" value="Biofilm_reg_signaling"/>
</dbReference>
<feature type="domain" description="PAC" evidence="6">
    <location>
        <begin position="260"/>
        <end position="316"/>
    </location>
</feature>
<feature type="coiled-coil region" evidence="5">
    <location>
        <begin position="36"/>
        <end position="63"/>
    </location>
</feature>
<dbReference type="GO" id="GO:0071111">
    <property type="term" value="F:cyclic-guanylate-specific phosphodiesterase activity"/>
    <property type="evidence" value="ECO:0007669"/>
    <property type="project" value="UniProtKB-EC"/>
</dbReference>
<dbReference type="InterPro" id="IPR043128">
    <property type="entry name" value="Rev_trsase/Diguanyl_cyclase"/>
</dbReference>
<reference evidence="9 10" key="1">
    <citation type="submission" date="2017-03" db="EMBL/GenBank/DDBJ databases">
        <title>Complete genome sequence of Candidatus 'Thiodictyon syntrophicum' sp. nov. strain Cad16T, a photolithoautotroph purple sulfur bacterium isolated from an alpine meromictic lake.</title>
        <authorList>
            <person name="Luedin S.M."/>
            <person name="Pothier J.F."/>
            <person name="Danza F."/>
            <person name="Storelli N."/>
            <person name="Wittwer M."/>
            <person name="Tonolla M."/>
        </authorList>
    </citation>
    <scope>NUCLEOTIDE SEQUENCE [LARGE SCALE GENOMIC DNA]</scope>
    <source>
        <strain evidence="9 10">Cad16T</strain>
    </source>
</reference>
<dbReference type="CDD" id="cd01948">
    <property type="entry name" value="EAL"/>
    <property type="match status" value="1"/>
</dbReference>
<evidence type="ECO:0000256" key="5">
    <source>
        <dbReference type="SAM" id="Coils"/>
    </source>
</evidence>
<gene>
    <name evidence="9" type="ORF">THSYN_06950</name>
</gene>
<dbReference type="AlphaFoldDB" id="A0A2K8U556"/>
<evidence type="ECO:0000256" key="4">
    <source>
        <dbReference type="ARBA" id="ARBA00051114"/>
    </source>
</evidence>
<dbReference type="PROSITE" id="PS50883">
    <property type="entry name" value="EAL"/>
    <property type="match status" value="1"/>
</dbReference>
<dbReference type="PROSITE" id="PS50887">
    <property type="entry name" value="GGDEF"/>
    <property type="match status" value="1"/>
</dbReference>
<dbReference type="OrthoDB" id="9176779at2"/>
<dbReference type="Pfam" id="PF08448">
    <property type="entry name" value="PAS_4"/>
    <property type="match status" value="1"/>
</dbReference>
<dbReference type="InterPro" id="IPR000014">
    <property type="entry name" value="PAS"/>
</dbReference>
<dbReference type="RefSeq" id="WP_100918504.1">
    <property type="nucleotide sequence ID" value="NZ_CP020370.1"/>
</dbReference>
<dbReference type="SMART" id="SM00267">
    <property type="entry name" value="GGDEF"/>
    <property type="match status" value="1"/>
</dbReference>
<keyword evidence="10" id="KW-1185">Reference proteome</keyword>
<dbReference type="SMART" id="SM00091">
    <property type="entry name" value="PAS"/>
    <property type="match status" value="2"/>
</dbReference>
<dbReference type="Proteomes" id="UP000232638">
    <property type="component" value="Chromosome"/>
</dbReference>
<name>A0A2K8U556_9GAMM</name>
<dbReference type="InterPro" id="IPR029787">
    <property type="entry name" value="Nucleotide_cyclase"/>
</dbReference>
<dbReference type="Pfam" id="PF13188">
    <property type="entry name" value="PAS_8"/>
    <property type="match status" value="1"/>
</dbReference>
<dbReference type="PANTHER" id="PTHR44757:SF2">
    <property type="entry name" value="BIOFILM ARCHITECTURE MAINTENANCE PROTEIN MBAA"/>
    <property type="match status" value="1"/>
</dbReference>
<dbReference type="SMART" id="SM00086">
    <property type="entry name" value="PAC"/>
    <property type="match status" value="1"/>
</dbReference>
<protein>
    <recommendedName>
        <fullName evidence="2">cyclic-guanylate-specific phosphodiesterase</fullName>
        <ecNumber evidence="2">3.1.4.52</ecNumber>
    </recommendedName>
</protein>
<dbReference type="SUPFAM" id="SSF141868">
    <property type="entry name" value="EAL domain-like"/>
    <property type="match status" value="1"/>
</dbReference>
<dbReference type="PROSITE" id="PS50113">
    <property type="entry name" value="PAC"/>
    <property type="match status" value="1"/>
</dbReference>
<dbReference type="FunFam" id="3.30.70.270:FF:000001">
    <property type="entry name" value="Diguanylate cyclase domain protein"/>
    <property type="match status" value="1"/>
</dbReference>
<dbReference type="NCBIfam" id="TIGR00254">
    <property type="entry name" value="GGDEF"/>
    <property type="match status" value="1"/>
</dbReference>
<dbReference type="CDD" id="cd00130">
    <property type="entry name" value="PAS"/>
    <property type="match status" value="1"/>
</dbReference>
<evidence type="ECO:0000256" key="3">
    <source>
        <dbReference type="ARBA" id="ARBA00022636"/>
    </source>
</evidence>
<dbReference type="Pfam" id="PF00563">
    <property type="entry name" value="EAL"/>
    <property type="match status" value="1"/>
</dbReference>
<dbReference type="InterPro" id="IPR035919">
    <property type="entry name" value="EAL_sf"/>
</dbReference>
<feature type="domain" description="GGDEF" evidence="8">
    <location>
        <begin position="355"/>
        <end position="488"/>
    </location>
</feature>
<comment type="cofactor">
    <cofactor evidence="1">
        <name>Mg(2+)</name>
        <dbReference type="ChEBI" id="CHEBI:18420"/>
    </cofactor>
</comment>
<dbReference type="EC" id="3.1.4.52" evidence="2"/>
<dbReference type="FunFam" id="3.20.20.450:FF:000001">
    <property type="entry name" value="Cyclic di-GMP phosphodiesterase yahA"/>
    <property type="match status" value="1"/>
</dbReference>
<evidence type="ECO:0000259" key="7">
    <source>
        <dbReference type="PROSITE" id="PS50883"/>
    </source>
</evidence>
<dbReference type="GO" id="GO:0071732">
    <property type="term" value="P:cellular response to nitric oxide"/>
    <property type="evidence" value="ECO:0007669"/>
    <property type="project" value="UniProtKB-ARBA"/>
</dbReference>
<dbReference type="Gene3D" id="3.30.450.20">
    <property type="entry name" value="PAS domain"/>
    <property type="match status" value="2"/>
</dbReference>
<evidence type="ECO:0000259" key="8">
    <source>
        <dbReference type="PROSITE" id="PS50887"/>
    </source>
</evidence>
<evidence type="ECO:0000259" key="6">
    <source>
        <dbReference type="PROSITE" id="PS50113"/>
    </source>
</evidence>
<keyword evidence="3" id="KW-0973">c-di-GMP</keyword>
<dbReference type="SUPFAM" id="SSF55785">
    <property type="entry name" value="PYP-like sensor domain (PAS domain)"/>
    <property type="match status" value="2"/>
</dbReference>
<dbReference type="EMBL" id="CP020370">
    <property type="protein sequence ID" value="AUB80714.1"/>
    <property type="molecule type" value="Genomic_DNA"/>
</dbReference>
<dbReference type="CDD" id="cd01949">
    <property type="entry name" value="GGDEF"/>
    <property type="match status" value="1"/>
</dbReference>
<dbReference type="InterPro" id="IPR001610">
    <property type="entry name" value="PAC"/>
</dbReference>
<dbReference type="Pfam" id="PF00990">
    <property type="entry name" value="GGDEF"/>
    <property type="match status" value="1"/>
</dbReference>
<keyword evidence="5" id="KW-0175">Coiled coil</keyword>
<sequence length="763" mass="83155">MPSFRNQPDPVLTDLLAALRRERVDAADPERLVLELQIHQIELELQNRELLEARQLLEDARDDYVDLYDFAPVAYATLTGEGRITRMNLAAAALLGVERARGLELFLGTRLAPGDGRNLLSSLGRVLASGEQESIEVGLGRPTANRRNLHLMIRRDDRPATGEAPTCRVILFDITEITRARAEIAAQRHFLQSVIDGIGDPVVVIGTDYRLLLMNRAARLATGVPPEGRCGLSCYGAIHGRDAPCDSPEHPCPVPQVLAGGTAVKVVHRKRCANGQTQWIEVIGAPLLGPGGEILGVVESLRDITEHLDLTARLQERELQLEHLAQHDPLTGLPNRLLFADRLHQAMRHAHREQRKVALLFLDLDRFKAINDSLGHPTGDLILQQAARRMSTLVREGDTVARLGGDEFTVILGGLTQGSDAGLIANKLVAAFQEPFAVADRPLYVTASIGVSLYPDDGIELDTLLRNADSAMYRAKDQGRDTFCFYTEDMTAQALAQVTLATDLRLALARAQFVLHYQPQIELATGLIVGCEALIRWQHPEFGLVEPGRFIPLAESTGLIVPIGAWVVRTAATQMKAWQERALLTDAAVWVNLSGRDTQDPNLAATIAGLCGEVGVHPGGLAVEITETWIMSNPDLAATNIRRLQALGIAVGIDDFGTGYSSLAALKRLGVSEIKIDRSFVAGLAQDPDDRAIARAMIALGRALGLRVVAEGVETQAQADFLQAEGCRIAQGYLFSRPLPAEQFEVYARDAAPVKENIHAQPR</sequence>
<dbReference type="KEGG" id="tsy:THSYN_06950"/>
<accession>A0A2K8U556</accession>
<evidence type="ECO:0000256" key="1">
    <source>
        <dbReference type="ARBA" id="ARBA00001946"/>
    </source>
</evidence>
<dbReference type="InterPro" id="IPR000160">
    <property type="entry name" value="GGDEF_dom"/>
</dbReference>
<evidence type="ECO:0000256" key="2">
    <source>
        <dbReference type="ARBA" id="ARBA00012282"/>
    </source>
</evidence>
<dbReference type="InterPro" id="IPR013656">
    <property type="entry name" value="PAS_4"/>
</dbReference>
<dbReference type="PANTHER" id="PTHR44757">
    <property type="entry name" value="DIGUANYLATE CYCLASE DGCP"/>
    <property type="match status" value="1"/>
</dbReference>
<feature type="domain" description="EAL" evidence="7">
    <location>
        <begin position="497"/>
        <end position="752"/>
    </location>
</feature>
<dbReference type="InterPro" id="IPR001633">
    <property type="entry name" value="EAL_dom"/>
</dbReference>
<organism evidence="9 10">
    <name type="scientific">Candidatus Thiodictyon syntrophicum</name>
    <dbReference type="NCBI Taxonomy" id="1166950"/>
    <lineage>
        <taxon>Bacteria</taxon>
        <taxon>Pseudomonadati</taxon>
        <taxon>Pseudomonadota</taxon>
        <taxon>Gammaproteobacteria</taxon>
        <taxon>Chromatiales</taxon>
        <taxon>Chromatiaceae</taxon>
        <taxon>Thiodictyon</taxon>
    </lineage>
</organism>
<dbReference type="NCBIfam" id="TIGR00229">
    <property type="entry name" value="sensory_box"/>
    <property type="match status" value="1"/>
</dbReference>
<dbReference type="SMART" id="SM00052">
    <property type="entry name" value="EAL"/>
    <property type="match status" value="1"/>
</dbReference>
<comment type="catalytic activity">
    <reaction evidence="4">
        <text>3',3'-c-di-GMP + H2O = 5'-phosphoguanylyl(3'-&gt;5')guanosine + H(+)</text>
        <dbReference type="Rhea" id="RHEA:24902"/>
        <dbReference type="ChEBI" id="CHEBI:15377"/>
        <dbReference type="ChEBI" id="CHEBI:15378"/>
        <dbReference type="ChEBI" id="CHEBI:58754"/>
        <dbReference type="ChEBI" id="CHEBI:58805"/>
        <dbReference type="EC" id="3.1.4.52"/>
    </reaction>
    <physiologicalReaction direction="left-to-right" evidence="4">
        <dbReference type="Rhea" id="RHEA:24903"/>
    </physiologicalReaction>
</comment>
<dbReference type="Gene3D" id="3.30.70.270">
    <property type="match status" value="1"/>
</dbReference>
<dbReference type="Gene3D" id="3.20.20.450">
    <property type="entry name" value="EAL domain"/>
    <property type="match status" value="1"/>
</dbReference>